<dbReference type="PANTHER" id="PTHR12778:SF10">
    <property type="entry name" value="MAJOR FACILITATOR SUPERFAMILY DOMAIN-CONTAINING PROTEIN 3"/>
    <property type="match status" value="1"/>
</dbReference>
<feature type="transmembrane region" description="Helical" evidence="6">
    <location>
        <begin position="321"/>
        <end position="342"/>
    </location>
</feature>
<dbReference type="InterPro" id="IPR036259">
    <property type="entry name" value="MFS_trans_sf"/>
</dbReference>
<feature type="transmembrane region" description="Helical" evidence="6">
    <location>
        <begin position="348"/>
        <end position="372"/>
    </location>
</feature>
<protein>
    <submittedName>
        <fullName evidence="8">MFS transporter</fullName>
    </submittedName>
</protein>
<evidence type="ECO:0000313" key="9">
    <source>
        <dbReference type="Proteomes" id="UP000659697"/>
    </source>
</evidence>
<gene>
    <name evidence="8" type="ORF">GCM10010919_12790</name>
</gene>
<dbReference type="InterPro" id="IPR020846">
    <property type="entry name" value="MFS_dom"/>
</dbReference>
<sequence>MSLLKAWTESLQIYYQRRVLIIFLLGFSSGLPMVLVFGTLSFWLREAGVSRAEIGYFSWVVLAYSVKWIWSPLADRLQIPWLYALLGRRRSWLLLSQFAVMLGILGISFSDPQQDLALMAIFAVMLAFSSATQDISVDAFRIESAPEQMQAALAAAYLLGYRLAMILASAGTLWLAAIFAGSPEYQLHSWQQAYSVMALCMLPCIITTLLCKEPTNSLMVTPSTEGSHLQRFVRWLKLAVVSPFTDFFQRYRWHAVLILALIASYRMSDVIMGVMANAFYVDMGFSKEEVASISKVYGVIMTLVGAALGGVLLNKFGTLKILFLGALLSAATNLLFSLLSVIGHDVFWLTMVISADNLSAGIATSAFIAYLSSLVNLAYTATQYAVFSSLMLLLPKFIGGFSGQWVETIGYSQFFILTALLGIPALILIVLLGYNKLGGSSQKITPEPSSDKGS</sequence>
<organism evidence="8 9">
    <name type="scientific">Alishewanella longhuensis</name>
    <dbReference type="NCBI Taxonomy" id="1091037"/>
    <lineage>
        <taxon>Bacteria</taxon>
        <taxon>Pseudomonadati</taxon>
        <taxon>Pseudomonadota</taxon>
        <taxon>Gammaproteobacteria</taxon>
        <taxon>Alteromonadales</taxon>
        <taxon>Alteromonadaceae</taxon>
        <taxon>Alishewanella</taxon>
    </lineage>
</organism>
<feature type="transmembrane region" description="Helical" evidence="6">
    <location>
        <begin position="296"/>
        <end position="314"/>
    </location>
</feature>
<feature type="transmembrane region" description="Helical" evidence="6">
    <location>
        <begin position="192"/>
        <end position="211"/>
    </location>
</feature>
<dbReference type="PROSITE" id="PS50850">
    <property type="entry name" value="MFS"/>
    <property type="match status" value="1"/>
</dbReference>
<feature type="transmembrane region" description="Helical" evidence="6">
    <location>
        <begin position="20"/>
        <end position="42"/>
    </location>
</feature>
<dbReference type="EMBL" id="BNAO01000002">
    <property type="protein sequence ID" value="GHG65452.1"/>
    <property type="molecule type" value="Genomic_DNA"/>
</dbReference>
<accession>A0ABQ3KYH7</accession>
<proteinExistence type="predicted"/>
<dbReference type="SUPFAM" id="SSF103473">
    <property type="entry name" value="MFS general substrate transporter"/>
    <property type="match status" value="1"/>
</dbReference>
<evidence type="ECO:0000259" key="7">
    <source>
        <dbReference type="PROSITE" id="PS50850"/>
    </source>
</evidence>
<dbReference type="InterPro" id="IPR011701">
    <property type="entry name" value="MFS"/>
</dbReference>
<dbReference type="NCBIfam" id="TIGR00901">
    <property type="entry name" value="2A0125"/>
    <property type="match status" value="1"/>
</dbReference>
<feature type="transmembrane region" description="Helical" evidence="6">
    <location>
        <begin position="116"/>
        <end position="137"/>
    </location>
</feature>
<name>A0ABQ3KYH7_9ALTE</name>
<feature type="transmembrane region" description="Helical" evidence="6">
    <location>
        <begin position="255"/>
        <end position="276"/>
    </location>
</feature>
<dbReference type="PANTHER" id="PTHR12778">
    <property type="entry name" value="SOLUTE CARRIER FAMILY 33 ACETYL-COA TRANSPORTER -RELATED"/>
    <property type="match status" value="1"/>
</dbReference>
<evidence type="ECO:0000256" key="6">
    <source>
        <dbReference type="SAM" id="Phobius"/>
    </source>
</evidence>
<dbReference type="InterPro" id="IPR004752">
    <property type="entry name" value="AmpG_permease/AT-1"/>
</dbReference>
<evidence type="ECO:0000256" key="4">
    <source>
        <dbReference type="ARBA" id="ARBA00022989"/>
    </source>
</evidence>
<evidence type="ECO:0000256" key="2">
    <source>
        <dbReference type="ARBA" id="ARBA00022448"/>
    </source>
</evidence>
<keyword evidence="9" id="KW-1185">Reference proteome</keyword>
<evidence type="ECO:0000256" key="5">
    <source>
        <dbReference type="ARBA" id="ARBA00023136"/>
    </source>
</evidence>
<comment type="caution">
    <text evidence="8">The sequence shown here is derived from an EMBL/GenBank/DDBJ whole genome shotgun (WGS) entry which is preliminary data.</text>
</comment>
<feature type="transmembrane region" description="Helical" evidence="6">
    <location>
        <begin position="384"/>
        <end position="402"/>
    </location>
</feature>
<feature type="transmembrane region" description="Helical" evidence="6">
    <location>
        <begin position="414"/>
        <end position="434"/>
    </location>
</feature>
<feature type="transmembrane region" description="Helical" evidence="6">
    <location>
        <begin position="54"/>
        <end position="70"/>
    </location>
</feature>
<keyword evidence="3 6" id="KW-0812">Transmembrane</keyword>
<keyword evidence="2" id="KW-0813">Transport</keyword>
<dbReference type="Gene3D" id="1.20.1250.20">
    <property type="entry name" value="MFS general substrate transporter like domains"/>
    <property type="match status" value="2"/>
</dbReference>
<evidence type="ECO:0000256" key="1">
    <source>
        <dbReference type="ARBA" id="ARBA00004141"/>
    </source>
</evidence>
<dbReference type="Proteomes" id="UP000659697">
    <property type="component" value="Unassembled WGS sequence"/>
</dbReference>
<comment type="subcellular location">
    <subcellularLocation>
        <location evidence="1">Membrane</location>
        <topology evidence="1">Multi-pass membrane protein</topology>
    </subcellularLocation>
</comment>
<evidence type="ECO:0000256" key="3">
    <source>
        <dbReference type="ARBA" id="ARBA00022692"/>
    </source>
</evidence>
<reference evidence="9" key="1">
    <citation type="journal article" date="2019" name="Int. J. Syst. Evol. Microbiol.">
        <title>The Global Catalogue of Microorganisms (GCM) 10K type strain sequencing project: providing services to taxonomists for standard genome sequencing and annotation.</title>
        <authorList>
            <consortium name="The Broad Institute Genomics Platform"/>
            <consortium name="The Broad Institute Genome Sequencing Center for Infectious Disease"/>
            <person name="Wu L."/>
            <person name="Ma J."/>
        </authorList>
    </citation>
    <scope>NUCLEOTIDE SEQUENCE [LARGE SCALE GENOMIC DNA]</scope>
    <source>
        <strain evidence="9">CGMCC 1.7003</strain>
    </source>
</reference>
<feature type="transmembrane region" description="Helical" evidence="6">
    <location>
        <begin position="91"/>
        <end position="110"/>
    </location>
</feature>
<feature type="transmembrane region" description="Helical" evidence="6">
    <location>
        <begin position="158"/>
        <end position="180"/>
    </location>
</feature>
<feature type="domain" description="Major facilitator superfamily (MFS) profile" evidence="7">
    <location>
        <begin position="18"/>
        <end position="436"/>
    </location>
</feature>
<evidence type="ECO:0000313" key="8">
    <source>
        <dbReference type="EMBL" id="GHG65452.1"/>
    </source>
</evidence>
<keyword evidence="5 6" id="KW-0472">Membrane</keyword>
<dbReference type="RefSeq" id="WP_189431423.1">
    <property type="nucleotide sequence ID" value="NZ_BNAO01000002.1"/>
</dbReference>
<dbReference type="Pfam" id="PF07690">
    <property type="entry name" value="MFS_1"/>
    <property type="match status" value="1"/>
</dbReference>
<keyword evidence="4 6" id="KW-1133">Transmembrane helix</keyword>